<feature type="transmembrane region" description="Helical" evidence="2">
    <location>
        <begin position="37"/>
        <end position="54"/>
    </location>
</feature>
<feature type="transmembrane region" description="Helical" evidence="2">
    <location>
        <begin position="362"/>
        <end position="378"/>
    </location>
</feature>
<evidence type="ECO:0000313" key="4">
    <source>
        <dbReference type="Proteomes" id="UP000029085"/>
    </source>
</evidence>
<dbReference type="InterPro" id="IPR036259">
    <property type="entry name" value="MFS_trans_sf"/>
</dbReference>
<reference evidence="3 4" key="2">
    <citation type="journal article" date="2015" name="Stand. Genomic Sci.">
        <title>High quality draft genomic sequence of Arenimonas donghaensis DSM 18148(T).</title>
        <authorList>
            <person name="Chen F."/>
            <person name="Wang H."/>
            <person name="Cao Y."/>
            <person name="Li X."/>
            <person name="Wang G."/>
        </authorList>
    </citation>
    <scope>NUCLEOTIDE SEQUENCE [LARGE SCALE GENOMIC DNA]</scope>
    <source>
        <strain evidence="3 4">HO3-R19</strain>
    </source>
</reference>
<dbReference type="STRING" id="1121014.N788_08380"/>
<dbReference type="SUPFAM" id="SSF103473">
    <property type="entry name" value="MFS general substrate transporter"/>
    <property type="match status" value="1"/>
</dbReference>
<keyword evidence="2" id="KW-1133">Transmembrane helix</keyword>
<dbReference type="Gene3D" id="1.20.1250.20">
    <property type="entry name" value="MFS general substrate transporter like domains"/>
    <property type="match status" value="2"/>
</dbReference>
<feature type="transmembrane region" description="Helical" evidence="2">
    <location>
        <begin position="271"/>
        <end position="292"/>
    </location>
</feature>
<feature type="transmembrane region" description="Helical" evidence="2">
    <location>
        <begin position="66"/>
        <end position="86"/>
    </location>
</feature>
<evidence type="ECO:0000256" key="2">
    <source>
        <dbReference type="SAM" id="Phobius"/>
    </source>
</evidence>
<sequence>MAVWWLGLAQCVAWGVLYYGFPVWQLPLQAQFGVSMAWVAAAYSAALLVAALVAPRVGRGFDSGHGAALFRAGLLAGVCGLLVLAVSRQPAALLLGWVGVGTGMALTLYETAFALVHRAIADPGLRLRGLAAVTVMGGLASTVFLPLLGSLVEHADLRTSLLAGAVAVLAAGWLVERKVLPGLPAVPDRLAPSPSQSQSQSQSPRPGGSIVALATVFTSGTVAAMALITLFVPMLVSRGIELAQAALVLAAFGVAQLPGRMWLLRGGRLPSVAVLTVWPMVMQAAGLAAAAFADSMALAGLGVALFGLGAGLHTLARPWLVQARFGADAGYRNGQVALGQGIGRALTPVVAALAGVWLDPRWILLGLALVLVSLLPVARRLSMPPMAPANRGQGRLPDPRPPEPSTGH</sequence>
<feature type="transmembrane region" description="Helical" evidence="2">
    <location>
        <begin position="298"/>
        <end position="316"/>
    </location>
</feature>
<dbReference type="AlphaFoldDB" id="A0A087MF31"/>
<evidence type="ECO:0008006" key="5">
    <source>
        <dbReference type="Google" id="ProtNLM"/>
    </source>
</evidence>
<keyword evidence="4" id="KW-1185">Reference proteome</keyword>
<name>A0A087MF31_9GAMM</name>
<accession>A0A087MF31</accession>
<reference evidence="4" key="1">
    <citation type="submission" date="2013-08" db="EMBL/GenBank/DDBJ databases">
        <title>Genome sequencing of Arenimonas donghaensis.</title>
        <authorList>
            <person name="Chen F."/>
            <person name="Wang G."/>
        </authorList>
    </citation>
    <scope>NUCLEOTIDE SEQUENCE [LARGE SCALE GENOMIC DNA]</scope>
    <source>
        <strain evidence="4">HO3-R19</strain>
    </source>
</reference>
<feature type="transmembrane region" description="Helical" evidence="2">
    <location>
        <begin position="210"/>
        <end position="236"/>
    </location>
</feature>
<dbReference type="Proteomes" id="UP000029085">
    <property type="component" value="Unassembled WGS sequence"/>
</dbReference>
<proteinExistence type="predicted"/>
<keyword evidence="2" id="KW-0812">Transmembrane</keyword>
<feature type="transmembrane region" description="Helical" evidence="2">
    <location>
        <begin position="336"/>
        <end position="356"/>
    </location>
</feature>
<protein>
    <recommendedName>
        <fullName evidence="5">Major facilitator superfamily (MFS) profile domain-containing protein</fullName>
    </recommendedName>
</protein>
<feature type="transmembrane region" description="Helical" evidence="2">
    <location>
        <begin position="129"/>
        <end position="151"/>
    </location>
</feature>
<feature type="transmembrane region" description="Helical" evidence="2">
    <location>
        <begin position="242"/>
        <end position="259"/>
    </location>
</feature>
<comment type="caution">
    <text evidence="3">The sequence shown here is derived from an EMBL/GenBank/DDBJ whole genome shotgun (WGS) entry which is preliminary data.</text>
</comment>
<feature type="transmembrane region" description="Helical" evidence="2">
    <location>
        <begin position="92"/>
        <end position="117"/>
    </location>
</feature>
<feature type="region of interest" description="Disordered" evidence="1">
    <location>
        <begin position="386"/>
        <end position="408"/>
    </location>
</feature>
<keyword evidence="2" id="KW-0472">Membrane</keyword>
<organism evidence="3 4">
    <name type="scientific">Arenimonas donghaensis DSM 18148 = HO3-R19</name>
    <dbReference type="NCBI Taxonomy" id="1121014"/>
    <lineage>
        <taxon>Bacteria</taxon>
        <taxon>Pseudomonadati</taxon>
        <taxon>Pseudomonadota</taxon>
        <taxon>Gammaproteobacteria</taxon>
        <taxon>Lysobacterales</taxon>
        <taxon>Lysobacteraceae</taxon>
        <taxon>Arenimonas</taxon>
    </lineage>
</organism>
<evidence type="ECO:0000256" key="1">
    <source>
        <dbReference type="SAM" id="MobiDB-lite"/>
    </source>
</evidence>
<evidence type="ECO:0000313" key="3">
    <source>
        <dbReference type="EMBL" id="KFL35484.1"/>
    </source>
</evidence>
<dbReference type="PATRIC" id="fig|1121014.3.peg.2574"/>
<gene>
    <name evidence="3" type="ORF">N788_08380</name>
</gene>
<dbReference type="EMBL" id="AVCJ01000051">
    <property type="protein sequence ID" value="KFL35484.1"/>
    <property type="molecule type" value="Genomic_DNA"/>
</dbReference>